<dbReference type="VEuPathDB" id="FungiDB:BCV72DRAFT_288860"/>
<keyword evidence="3" id="KW-0378">Hydrolase</keyword>
<evidence type="ECO:0000256" key="1">
    <source>
        <dbReference type="ARBA" id="ARBA00001946"/>
    </source>
</evidence>
<dbReference type="SUPFAM" id="SSF55811">
    <property type="entry name" value="Nudix"/>
    <property type="match status" value="1"/>
</dbReference>
<evidence type="ECO:0000256" key="3">
    <source>
        <dbReference type="ARBA" id="ARBA00022801"/>
    </source>
</evidence>
<dbReference type="PANTHER" id="PTHR12629:SF0">
    <property type="entry name" value="DIPHOSPHOINOSITOL-POLYPHOSPHATE DIPHOSPHATASE"/>
    <property type="match status" value="1"/>
</dbReference>
<comment type="cofactor">
    <cofactor evidence="1">
        <name>Mg(2+)</name>
        <dbReference type="ChEBI" id="CHEBI:18420"/>
    </cofactor>
</comment>
<keyword evidence="4" id="KW-0460">Magnesium</keyword>
<dbReference type="GO" id="GO:0016462">
    <property type="term" value="F:pyrophosphatase activity"/>
    <property type="evidence" value="ECO:0007669"/>
    <property type="project" value="InterPro"/>
</dbReference>
<evidence type="ECO:0000259" key="6">
    <source>
        <dbReference type="PROSITE" id="PS51462"/>
    </source>
</evidence>
<feature type="compositionally biased region" description="Acidic residues" evidence="5">
    <location>
        <begin position="237"/>
        <end position="252"/>
    </location>
</feature>
<evidence type="ECO:0000313" key="7">
    <source>
        <dbReference type="EMBL" id="ORE08456.1"/>
    </source>
</evidence>
<feature type="domain" description="Nudix hydrolase" evidence="6">
    <location>
        <begin position="37"/>
        <end position="165"/>
    </location>
</feature>
<dbReference type="PROSITE" id="PS51462">
    <property type="entry name" value="NUDIX"/>
    <property type="match status" value="1"/>
</dbReference>
<dbReference type="InterPro" id="IPR015797">
    <property type="entry name" value="NUDIX_hydrolase-like_dom_sf"/>
</dbReference>
<dbReference type="EMBL" id="KV921888">
    <property type="protein sequence ID" value="ORE08456.1"/>
    <property type="molecule type" value="Genomic_DNA"/>
</dbReference>
<evidence type="ECO:0000256" key="4">
    <source>
        <dbReference type="ARBA" id="ARBA00022842"/>
    </source>
</evidence>
<organism evidence="7">
    <name type="scientific">Rhizopus microsporus var. microsporus</name>
    <dbReference type="NCBI Taxonomy" id="86635"/>
    <lineage>
        <taxon>Eukaryota</taxon>
        <taxon>Fungi</taxon>
        <taxon>Fungi incertae sedis</taxon>
        <taxon>Mucoromycota</taxon>
        <taxon>Mucoromycotina</taxon>
        <taxon>Mucoromycetes</taxon>
        <taxon>Mucorales</taxon>
        <taxon>Mucorineae</taxon>
        <taxon>Rhizopodaceae</taxon>
        <taxon>Rhizopus</taxon>
    </lineage>
</organism>
<dbReference type="OrthoDB" id="2011998at2759"/>
<dbReference type="GO" id="GO:0005737">
    <property type="term" value="C:cytoplasm"/>
    <property type="evidence" value="ECO:0007669"/>
    <property type="project" value="TreeGrafter"/>
</dbReference>
<reference evidence="7" key="1">
    <citation type="journal article" date="2016" name="Proc. Natl. Acad. Sci. U.S.A.">
        <title>Lipid metabolic changes in an early divergent fungus govern the establishment of a mutualistic symbiosis with endobacteria.</title>
        <authorList>
            <person name="Lastovetsky O.A."/>
            <person name="Gaspar M.L."/>
            <person name="Mondo S.J."/>
            <person name="LaButti K.M."/>
            <person name="Sandor L."/>
            <person name="Grigoriev I.V."/>
            <person name="Henry S.A."/>
            <person name="Pawlowska T.E."/>
        </authorList>
    </citation>
    <scope>NUCLEOTIDE SEQUENCE [LARGE SCALE GENOMIC DNA]</scope>
    <source>
        <strain evidence="7">ATCC 52814</strain>
    </source>
</reference>
<evidence type="ECO:0000256" key="5">
    <source>
        <dbReference type="SAM" id="MobiDB-lite"/>
    </source>
</evidence>
<feature type="compositionally biased region" description="Acidic residues" evidence="5">
    <location>
        <begin position="212"/>
        <end position="222"/>
    </location>
</feature>
<feature type="compositionally biased region" description="Acidic residues" evidence="5">
    <location>
        <begin position="188"/>
        <end position="199"/>
    </location>
</feature>
<dbReference type="InterPro" id="IPR000086">
    <property type="entry name" value="NUDIX_hydrolase_dom"/>
</dbReference>
<dbReference type="InterPro" id="IPR020084">
    <property type="entry name" value="NUDIX_hydrolase_CS"/>
</dbReference>
<proteinExistence type="predicted"/>
<accession>A0A1X0R917</accession>
<feature type="region of interest" description="Disordered" evidence="5">
    <location>
        <begin position="173"/>
        <end position="301"/>
    </location>
</feature>
<dbReference type="CDD" id="cd04666">
    <property type="entry name" value="NUDIX_DIPP2_like_Nudt4"/>
    <property type="match status" value="1"/>
</dbReference>
<protein>
    <recommendedName>
        <fullName evidence="6">Nudix hydrolase domain-containing protein</fullName>
    </recommendedName>
</protein>
<gene>
    <name evidence="7" type="ORF">BCV72DRAFT_288860</name>
</gene>
<name>A0A1X0R917_RHIZD</name>
<dbReference type="Pfam" id="PF00293">
    <property type="entry name" value="NUDIX"/>
    <property type="match status" value="1"/>
</dbReference>
<dbReference type="PANTHER" id="PTHR12629">
    <property type="entry name" value="DIPHOSPHOINOSITOL POLYPHOSPHATE PHOSPHOHYDROLASE"/>
    <property type="match status" value="1"/>
</dbReference>
<dbReference type="Proteomes" id="UP000242414">
    <property type="component" value="Unassembled WGS sequence"/>
</dbReference>
<dbReference type="GO" id="GO:0046872">
    <property type="term" value="F:metal ion binding"/>
    <property type="evidence" value="ECO:0007669"/>
    <property type="project" value="UniProtKB-KW"/>
</dbReference>
<dbReference type="Gene3D" id="3.90.79.10">
    <property type="entry name" value="Nucleoside Triphosphate Pyrophosphohydrolase"/>
    <property type="match status" value="1"/>
</dbReference>
<dbReference type="PROSITE" id="PS00893">
    <property type="entry name" value="NUDIX_BOX"/>
    <property type="match status" value="1"/>
</dbReference>
<dbReference type="AlphaFoldDB" id="A0A1X0R917"/>
<evidence type="ECO:0000256" key="2">
    <source>
        <dbReference type="ARBA" id="ARBA00022723"/>
    </source>
</evidence>
<keyword evidence="2" id="KW-0479">Metal-binding</keyword>
<sequence>MPFFRKKKSKEGLNEDSIVYSMTPRHGHGQDVVDENGIRQVAGCLPIDPINKRFLLVTSASNPGSWVIPKGGWEKDETQKQAAMRETWEEAGVKGTITRHVGVFAEKSRHGVKAHHWIYEMEIKEVTKKFPEQKKRERRWFTYDEAMLVVKAHYIKDAISLSSLSPLVHPENLEEKKKKKKKKKEKKDDDEEDGNEDDGEEKKKKKKKNKDEDNEEEEDEDEDKKKKKKKNKKKDGSDEDENGGQEGNEDEEKEKKKKKKKNKDGEITELSEEEIAKLQFSKLELEPETDVPELVGTETKK</sequence>
<dbReference type="InterPro" id="IPR047198">
    <property type="entry name" value="DDP-like_NUDIX"/>
</dbReference>
<dbReference type="GO" id="GO:0005634">
    <property type="term" value="C:nucleus"/>
    <property type="evidence" value="ECO:0007669"/>
    <property type="project" value="TreeGrafter"/>
</dbReference>